<gene>
    <name evidence="3" type="ORF">SBAD_LOCUS9256</name>
</gene>
<evidence type="ECO:0000256" key="1">
    <source>
        <dbReference type="ARBA" id="ARBA00005913"/>
    </source>
</evidence>
<dbReference type="GO" id="GO:0032418">
    <property type="term" value="P:lysosome localization"/>
    <property type="evidence" value="ECO:0007669"/>
    <property type="project" value="TreeGrafter"/>
</dbReference>
<dbReference type="WBParaSite" id="SBAD_0000958901-mRNA-1">
    <property type="protein sequence ID" value="SBAD_0000958901-mRNA-1"/>
    <property type="gene ID" value="SBAD_0000958901"/>
</dbReference>
<dbReference type="EMBL" id="UZAM01012501">
    <property type="protein sequence ID" value="VDP22148.1"/>
    <property type="molecule type" value="Genomic_DNA"/>
</dbReference>
<protein>
    <submittedName>
        <fullName evidence="5">KxDL domain-containing protein</fullName>
    </submittedName>
</protein>
<reference evidence="5" key="1">
    <citation type="submission" date="2016-06" db="UniProtKB">
        <authorList>
            <consortium name="WormBaseParasite"/>
        </authorList>
    </citation>
    <scope>IDENTIFICATION</scope>
</reference>
<evidence type="ECO:0000313" key="3">
    <source>
        <dbReference type="EMBL" id="VDP22148.1"/>
    </source>
</evidence>
<evidence type="ECO:0000259" key="2">
    <source>
        <dbReference type="Pfam" id="PF10241"/>
    </source>
</evidence>
<organism evidence="5">
    <name type="scientific">Soboliphyme baturini</name>
    <dbReference type="NCBI Taxonomy" id="241478"/>
    <lineage>
        <taxon>Eukaryota</taxon>
        <taxon>Metazoa</taxon>
        <taxon>Ecdysozoa</taxon>
        <taxon>Nematoda</taxon>
        <taxon>Enoplea</taxon>
        <taxon>Dorylaimia</taxon>
        <taxon>Dioctophymatida</taxon>
        <taxon>Dioctophymatoidea</taxon>
        <taxon>Soboliphymatidae</taxon>
        <taxon>Soboliphyme</taxon>
    </lineage>
</organism>
<proteinExistence type="inferred from homology"/>
<dbReference type="Pfam" id="PF10241">
    <property type="entry name" value="KxDL"/>
    <property type="match status" value="1"/>
</dbReference>
<keyword evidence="4" id="KW-1185">Reference proteome</keyword>
<dbReference type="InterPro" id="IPR019371">
    <property type="entry name" value="KxDL_dom"/>
</dbReference>
<sequence>MVAFGCVAFLKHARNQFLKLPTKEGDVQTGAAMSVNDPSNGVISSLVGLTSDADIAEITEVQKETLSRLEKSNEMLINCMALTSSSFDSARKQVDYYADMIAEMKRDLDEIFHRIRKYKRAYVSNVSTEEGIYCNCVLMPVLRNNYFNEQSYLIK</sequence>
<dbReference type="GO" id="GO:0099078">
    <property type="term" value="C:BORC complex"/>
    <property type="evidence" value="ECO:0007669"/>
    <property type="project" value="TreeGrafter"/>
</dbReference>
<evidence type="ECO:0000313" key="4">
    <source>
        <dbReference type="Proteomes" id="UP000270296"/>
    </source>
</evidence>
<dbReference type="PANTHER" id="PTHR13511:SF0">
    <property type="entry name" value="KXDL MOTIF-CONTAINING PROTEIN 1"/>
    <property type="match status" value="1"/>
</dbReference>
<dbReference type="OrthoDB" id="10258877at2759"/>
<dbReference type="InterPro" id="IPR039843">
    <property type="entry name" value="KXD1-like"/>
</dbReference>
<name>A0A183J060_9BILA</name>
<accession>A0A183J060</accession>
<evidence type="ECO:0000313" key="5">
    <source>
        <dbReference type="WBParaSite" id="SBAD_0000958901-mRNA-1"/>
    </source>
</evidence>
<comment type="similarity">
    <text evidence="1">Belongs to the KXD1 family.</text>
</comment>
<dbReference type="PANTHER" id="PTHR13511">
    <property type="entry name" value="KXDL MOTIF-CONTAINING PROTEIN 1"/>
    <property type="match status" value="1"/>
</dbReference>
<dbReference type="Proteomes" id="UP000270296">
    <property type="component" value="Unassembled WGS sequence"/>
</dbReference>
<reference evidence="3 4" key="2">
    <citation type="submission" date="2018-11" db="EMBL/GenBank/DDBJ databases">
        <authorList>
            <consortium name="Pathogen Informatics"/>
        </authorList>
    </citation>
    <scope>NUCLEOTIDE SEQUENCE [LARGE SCALE GENOMIC DNA]</scope>
</reference>
<feature type="domain" description="KxDL" evidence="2">
    <location>
        <begin position="46"/>
        <end position="121"/>
    </location>
</feature>
<dbReference type="AlphaFoldDB" id="A0A183J060"/>